<feature type="region of interest" description="Disordered" evidence="1">
    <location>
        <begin position="361"/>
        <end position="380"/>
    </location>
</feature>
<feature type="compositionally biased region" description="Polar residues" evidence="1">
    <location>
        <begin position="63"/>
        <end position="74"/>
    </location>
</feature>
<feature type="compositionally biased region" description="Polar residues" evidence="1">
    <location>
        <begin position="524"/>
        <end position="533"/>
    </location>
</feature>
<feature type="compositionally biased region" description="Low complexity" evidence="1">
    <location>
        <begin position="41"/>
        <end position="53"/>
    </location>
</feature>
<evidence type="ECO:0000313" key="2">
    <source>
        <dbReference type="EMBL" id="CAD9211629.1"/>
    </source>
</evidence>
<feature type="region of interest" description="Disordered" evidence="1">
    <location>
        <begin position="189"/>
        <end position="252"/>
    </location>
</feature>
<feature type="region of interest" description="Disordered" evidence="1">
    <location>
        <begin position="1"/>
        <end position="135"/>
    </location>
</feature>
<organism evidence="2">
    <name type="scientific">Tetraselmis chuii</name>
    <dbReference type="NCBI Taxonomy" id="63592"/>
    <lineage>
        <taxon>Eukaryota</taxon>
        <taxon>Viridiplantae</taxon>
        <taxon>Chlorophyta</taxon>
        <taxon>core chlorophytes</taxon>
        <taxon>Chlorodendrophyceae</taxon>
        <taxon>Chlorodendrales</taxon>
        <taxon>Chlorodendraceae</taxon>
        <taxon>Tetraselmis</taxon>
    </lineage>
</organism>
<feature type="region of interest" description="Disordered" evidence="1">
    <location>
        <begin position="395"/>
        <end position="609"/>
    </location>
</feature>
<feature type="compositionally biased region" description="Basic and acidic residues" evidence="1">
    <location>
        <begin position="96"/>
        <end position="117"/>
    </location>
</feature>
<reference evidence="2" key="1">
    <citation type="submission" date="2021-01" db="EMBL/GenBank/DDBJ databases">
        <authorList>
            <person name="Corre E."/>
            <person name="Pelletier E."/>
            <person name="Niang G."/>
            <person name="Scheremetjew M."/>
            <person name="Finn R."/>
            <person name="Kale V."/>
            <person name="Holt S."/>
            <person name="Cochrane G."/>
            <person name="Meng A."/>
            <person name="Brown T."/>
            <person name="Cohen L."/>
        </authorList>
    </citation>
    <scope>NUCLEOTIDE SEQUENCE</scope>
    <source>
        <strain evidence="2">PLY429</strain>
    </source>
</reference>
<feature type="compositionally biased region" description="Basic residues" evidence="1">
    <location>
        <begin position="450"/>
        <end position="460"/>
    </location>
</feature>
<feature type="compositionally biased region" description="Basic and acidic residues" evidence="1">
    <location>
        <begin position="587"/>
        <end position="597"/>
    </location>
</feature>
<sequence>MLDEAEAAVASNVPAASAAPPASVAEEVLVLNDKEHVVASDEPTTPMTETDTPGVDESKDHPQSTVNDEPSDSTLVAEPEEHAPVSPEVTSATTTSKDKKTDTKAKGVEPVTKELTKDAPVSSKLPPSEEKVSTGLTSGAVKFIDSSKLVSKRRSTATSVAAPPIDFVVPPAPAEDINAAVDYPVNAAEQTTGSKGAVETVEAPSKSNSDEAILHSGTNAVTATEATDPRPAAPQKTAPNVVESESEEEEDDEYVMMIETADGDGAETAVAMTVKKGRDGQQLLWDDDDGPAQTSDPFAAENGVVDGRDAVMNGVSYLPIHVESEADLAPLREQRQHIATDAVMSELFAAPLTTEASASSSVAAPAHPTELNPVKRPGTVGKRPVDSELLIPNHGGGGAGFKPLPIASGEGLSAEDSNGHPMGVQRISFDGGPEALPPVRPPSSLDNRRNSHPHHHHQQHQRPGSRLGNSDDGESLPKMQGPPLDPPGPLPASIDRHRKKNGFGKSKVASSGEALRRSEGDPSLAQSSGTPSTGKRERFVRKPSLSESLRASGPPPRPPPGHIGAMSRRASLPGNVPTVNSTGNGRRKGDGGKEKKAALPPVSIPVNGGRRASISAVSAVTRMHAVVGSSGRVRVNRFPTLAESMGKAAQGRGGGG</sequence>
<protein>
    <submittedName>
        <fullName evidence="2">Uncharacterized protein</fullName>
    </submittedName>
</protein>
<evidence type="ECO:0000256" key="1">
    <source>
        <dbReference type="SAM" id="MobiDB-lite"/>
    </source>
</evidence>
<proteinExistence type="predicted"/>
<dbReference type="AlphaFoldDB" id="A0A7S1SX18"/>
<feature type="compositionally biased region" description="Polar residues" evidence="1">
    <location>
        <begin position="216"/>
        <end position="225"/>
    </location>
</feature>
<name>A0A7S1SX18_9CHLO</name>
<accession>A0A7S1SX18</accession>
<dbReference type="EMBL" id="HBGG01026859">
    <property type="protein sequence ID" value="CAD9211629.1"/>
    <property type="molecule type" value="Transcribed_RNA"/>
</dbReference>
<feature type="region of interest" description="Disordered" evidence="1">
    <location>
        <begin position="281"/>
        <end position="300"/>
    </location>
</feature>
<feature type="compositionally biased region" description="Low complexity" evidence="1">
    <location>
        <begin position="7"/>
        <end position="28"/>
    </location>
</feature>
<gene>
    <name evidence="2" type="ORF">TCHU04912_LOCUS13868</name>
</gene>